<dbReference type="FunFam" id="2.40.50.140:FF:000006">
    <property type="entry name" value="Cold shock protein CspC"/>
    <property type="match status" value="1"/>
</dbReference>
<dbReference type="Gene3D" id="6.20.370.130">
    <property type="match status" value="1"/>
</dbReference>
<dbReference type="GO" id="GO:0010468">
    <property type="term" value="P:regulation of gene expression"/>
    <property type="evidence" value="ECO:0007669"/>
    <property type="project" value="UniProtKB-ARBA"/>
</dbReference>
<evidence type="ECO:0000313" key="9">
    <source>
        <dbReference type="Proteomes" id="UP000002164"/>
    </source>
</evidence>
<dbReference type="HOGENOM" id="CLU_117621_6_1_9"/>
<dbReference type="PIRSF" id="PIRSF002599">
    <property type="entry name" value="Cold_shock_A"/>
    <property type="match status" value="1"/>
</dbReference>
<evidence type="ECO:0000256" key="5">
    <source>
        <dbReference type="ARBA" id="ARBA00023163"/>
    </source>
</evidence>
<dbReference type="Gene3D" id="2.40.50.140">
    <property type="entry name" value="Nucleic acid-binding proteins"/>
    <property type="match status" value="1"/>
</dbReference>
<keyword evidence="4" id="KW-0010">Activator</keyword>
<dbReference type="PRINTS" id="PR00050">
    <property type="entry name" value="COLDSHOCK"/>
</dbReference>
<protein>
    <submittedName>
        <fullName evidence="8">Cold shock protein</fullName>
    </submittedName>
</protein>
<evidence type="ECO:0000256" key="2">
    <source>
        <dbReference type="ARBA" id="ARBA00022490"/>
    </source>
</evidence>
<dbReference type="Proteomes" id="UP000002164">
    <property type="component" value="Chromosome"/>
</dbReference>
<sequence>MEVIQMTQGTVKWFNSEKGFGFIEVEGGQDVFAHFSAIQGEGFKSLEEGQKVEFTIEDGQRGPQAANIVKL</sequence>
<proteinExistence type="predicted"/>
<feature type="domain" description="CSD" evidence="7">
    <location>
        <begin position="6"/>
        <end position="70"/>
    </location>
</feature>
<dbReference type="Pfam" id="PF00313">
    <property type="entry name" value="CSD"/>
    <property type="match status" value="1"/>
</dbReference>
<dbReference type="EMBL" id="CP000817">
    <property type="protein sequence ID" value="ACA40090.1"/>
    <property type="molecule type" value="Genomic_DNA"/>
</dbReference>
<comment type="subcellular location">
    <subcellularLocation>
        <location evidence="1 6">Cytoplasm</location>
    </subcellularLocation>
</comment>
<dbReference type="EnsemblBacteria" id="ACA40090">
    <property type="protein sequence ID" value="ACA40090"/>
    <property type="gene ID" value="Bsph_2539"/>
</dbReference>
<dbReference type="KEGG" id="lsp:Bsph_2539"/>
<dbReference type="GO" id="GO:0005737">
    <property type="term" value="C:cytoplasm"/>
    <property type="evidence" value="ECO:0007669"/>
    <property type="project" value="UniProtKB-SubCell"/>
</dbReference>
<dbReference type="InterPro" id="IPR011129">
    <property type="entry name" value="CSD"/>
</dbReference>
<gene>
    <name evidence="8" type="ordered locus">Bsph_2539</name>
</gene>
<evidence type="ECO:0000256" key="4">
    <source>
        <dbReference type="ARBA" id="ARBA00023159"/>
    </source>
</evidence>
<accession>B1HXW5</accession>
<keyword evidence="2" id="KW-0963">Cytoplasm</keyword>
<dbReference type="PROSITE" id="PS51857">
    <property type="entry name" value="CSD_2"/>
    <property type="match status" value="1"/>
</dbReference>
<dbReference type="InterPro" id="IPR002059">
    <property type="entry name" value="CSP_DNA-bd"/>
</dbReference>
<dbReference type="CDD" id="cd04458">
    <property type="entry name" value="CSP_CDS"/>
    <property type="match status" value="1"/>
</dbReference>
<dbReference type="PROSITE" id="PS00352">
    <property type="entry name" value="CSD_1"/>
    <property type="match status" value="1"/>
</dbReference>
<keyword evidence="5" id="KW-0804">Transcription</keyword>
<dbReference type="GO" id="GO:0003676">
    <property type="term" value="F:nucleic acid binding"/>
    <property type="evidence" value="ECO:0007669"/>
    <property type="project" value="InterPro"/>
</dbReference>
<dbReference type="SUPFAM" id="SSF50249">
    <property type="entry name" value="Nucleic acid-binding proteins"/>
    <property type="match status" value="1"/>
</dbReference>
<dbReference type="InterPro" id="IPR019844">
    <property type="entry name" value="CSD_CS"/>
</dbReference>
<evidence type="ECO:0000256" key="3">
    <source>
        <dbReference type="ARBA" id="ARBA00023015"/>
    </source>
</evidence>
<dbReference type="InterPro" id="IPR012156">
    <property type="entry name" value="Cold_shock_CspA"/>
</dbReference>
<name>B1HXW5_LYSSC</name>
<evidence type="ECO:0000256" key="1">
    <source>
        <dbReference type="ARBA" id="ARBA00004496"/>
    </source>
</evidence>
<evidence type="ECO:0000259" key="7">
    <source>
        <dbReference type="PROSITE" id="PS51857"/>
    </source>
</evidence>
<organism evidence="8 9">
    <name type="scientific">Lysinibacillus sphaericus (strain C3-41)</name>
    <dbReference type="NCBI Taxonomy" id="444177"/>
    <lineage>
        <taxon>Bacteria</taxon>
        <taxon>Bacillati</taxon>
        <taxon>Bacillota</taxon>
        <taxon>Bacilli</taxon>
        <taxon>Bacillales</taxon>
        <taxon>Bacillaceae</taxon>
        <taxon>Lysinibacillus</taxon>
    </lineage>
</organism>
<dbReference type="InterPro" id="IPR050181">
    <property type="entry name" value="Cold_shock_domain"/>
</dbReference>
<keyword evidence="3" id="KW-0805">Transcription regulation</keyword>
<dbReference type="SMART" id="SM00357">
    <property type="entry name" value="CSP"/>
    <property type="match status" value="1"/>
</dbReference>
<evidence type="ECO:0000313" key="8">
    <source>
        <dbReference type="EMBL" id="ACA40090.1"/>
    </source>
</evidence>
<dbReference type="InterPro" id="IPR012340">
    <property type="entry name" value="NA-bd_OB-fold"/>
</dbReference>
<dbReference type="AlphaFoldDB" id="B1HXW5"/>
<dbReference type="GO" id="GO:0051252">
    <property type="term" value="P:regulation of RNA metabolic process"/>
    <property type="evidence" value="ECO:0007669"/>
    <property type="project" value="UniProtKB-ARBA"/>
</dbReference>
<reference evidence="8 9" key="1">
    <citation type="journal article" date="2008" name="J. Bacteriol.">
        <title>Complete genome sequence of the mosquitocidal bacterium Bacillus sphaericus C3-41 and comparison with those of closely related Bacillus species.</title>
        <authorList>
            <person name="Hu X."/>
            <person name="Fan W."/>
            <person name="Han B."/>
            <person name="Liu H."/>
            <person name="Zheng D."/>
            <person name="Li Q."/>
            <person name="Dong W."/>
            <person name="Yan J."/>
            <person name="Gao M."/>
            <person name="Berry C."/>
            <person name="Yuan Z."/>
        </authorList>
    </citation>
    <scope>NUCLEOTIDE SEQUENCE [LARGE SCALE GENOMIC DNA]</scope>
    <source>
        <strain evidence="8 9">C3-41</strain>
    </source>
</reference>
<evidence type="ECO:0000256" key="6">
    <source>
        <dbReference type="RuleBase" id="RU000408"/>
    </source>
</evidence>
<dbReference type="PANTHER" id="PTHR11544">
    <property type="entry name" value="COLD SHOCK DOMAIN CONTAINING PROTEINS"/>
    <property type="match status" value="1"/>
</dbReference>